<name>A0A9P8JEV0_AURME</name>
<feature type="non-terminal residue" evidence="1">
    <location>
        <position position="1"/>
    </location>
</feature>
<proteinExistence type="predicted"/>
<evidence type="ECO:0008006" key="3">
    <source>
        <dbReference type="Google" id="ProtNLM"/>
    </source>
</evidence>
<organism evidence="1 2">
    <name type="scientific">Aureobasidium melanogenum</name>
    <name type="common">Aureobasidium pullulans var. melanogenum</name>
    <dbReference type="NCBI Taxonomy" id="46634"/>
    <lineage>
        <taxon>Eukaryota</taxon>
        <taxon>Fungi</taxon>
        <taxon>Dikarya</taxon>
        <taxon>Ascomycota</taxon>
        <taxon>Pezizomycotina</taxon>
        <taxon>Dothideomycetes</taxon>
        <taxon>Dothideomycetidae</taxon>
        <taxon>Dothideales</taxon>
        <taxon>Saccotheciaceae</taxon>
        <taxon>Aureobasidium</taxon>
    </lineage>
</organism>
<accession>A0A9P8JEV0</accession>
<dbReference type="Proteomes" id="UP000779574">
    <property type="component" value="Unassembled WGS sequence"/>
</dbReference>
<sequence>MISNDNCFDEHMSAAALVEPLDDLSVSKQALEDAGVEKPKSRPAIVRYWNKEHVDRIMGESFEIITIRATCPESNDQEEFPINKGLLCQFSAYFRAVFMGGFAESTQKSLDINLRPDDMWVFSRWLSSVLVRLYTFADYHDIPALRRAIMLKFASPYEWERFDTRVTELQVGTCLAELPTTSPFYRWLVEHWAHCNSNRLGPCYLLNKKVRKPDPSTYRKPSVWP</sequence>
<dbReference type="OrthoDB" id="3943260at2759"/>
<dbReference type="Gene3D" id="3.30.710.10">
    <property type="entry name" value="Potassium Channel Kv1.1, Chain A"/>
    <property type="match status" value="1"/>
</dbReference>
<reference evidence="1" key="2">
    <citation type="submission" date="2021-08" db="EMBL/GenBank/DDBJ databases">
        <authorList>
            <person name="Gostincar C."/>
            <person name="Sun X."/>
            <person name="Song Z."/>
            <person name="Gunde-Cimerman N."/>
        </authorList>
    </citation>
    <scope>NUCLEOTIDE SEQUENCE</scope>
    <source>
        <strain evidence="1">EXF-9911</strain>
    </source>
</reference>
<dbReference type="SUPFAM" id="SSF54695">
    <property type="entry name" value="POZ domain"/>
    <property type="match status" value="1"/>
</dbReference>
<comment type="caution">
    <text evidence="1">The sequence shown here is derived from an EMBL/GenBank/DDBJ whole genome shotgun (WGS) entry which is preliminary data.</text>
</comment>
<gene>
    <name evidence="1" type="ORF">KCU76_g638</name>
</gene>
<dbReference type="EMBL" id="JAHFXF010000013">
    <property type="protein sequence ID" value="KAG9700615.1"/>
    <property type="molecule type" value="Genomic_DNA"/>
</dbReference>
<reference evidence="1" key="1">
    <citation type="journal article" date="2021" name="J Fungi (Basel)">
        <title>Virulence traits and population genomics of the black yeast Aureobasidium melanogenum.</title>
        <authorList>
            <person name="Cernosa A."/>
            <person name="Sun X."/>
            <person name="Gostincar C."/>
            <person name="Fang C."/>
            <person name="Gunde-Cimerman N."/>
            <person name="Song Z."/>
        </authorList>
    </citation>
    <scope>NUCLEOTIDE SEQUENCE</scope>
    <source>
        <strain evidence="1">EXF-9911</strain>
    </source>
</reference>
<evidence type="ECO:0000313" key="2">
    <source>
        <dbReference type="Proteomes" id="UP000779574"/>
    </source>
</evidence>
<protein>
    <recommendedName>
        <fullName evidence="3">BTB domain-containing protein</fullName>
    </recommendedName>
</protein>
<evidence type="ECO:0000313" key="1">
    <source>
        <dbReference type="EMBL" id="KAG9700615.1"/>
    </source>
</evidence>
<dbReference type="InterPro" id="IPR011333">
    <property type="entry name" value="SKP1/BTB/POZ_sf"/>
</dbReference>
<dbReference type="AlphaFoldDB" id="A0A9P8JEV0"/>